<reference evidence="3 4" key="1">
    <citation type="submission" date="2014-03" db="EMBL/GenBank/DDBJ databases">
        <authorList>
            <person name="Urmite Genomes U."/>
        </authorList>
    </citation>
    <scope>NUCLEOTIDE SEQUENCE [LARGE SCALE GENOMIC DNA]</scope>
    <source>
        <strain evidence="3 4">Vm-5</strain>
    </source>
</reference>
<comment type="similarity">
    <text evidence="1">Belongs to the aspartate/glutamate racemases family.</text>
</comment>
<dbReference type="Pfam" id="PF01177">
    <property type="entry name" value="Asp_Glu_race"/>
    <property type="match status" value="1"/>
</dbReference>
<dbReference type="PANTHER" id="PTHR21198">
    <property type="entry name" value="GLUTAMATE RACEMASE"/>
    <property type="match status" value="1"/>
</dbReference>
<dbReference type="EMBL" id="CCDP010000002">
    <property type="protein sequence ID" value="CDQ40846.1"/>
    <property type="molecule type" value="Genomic_DNA"/>
</dbReference>
<dbReference type="RefSeq" id="WP_038245722.1">
    <property type="nucleotide sequence ID" value="NZ_BNER01000006.1"/>
</dbReference>
<evidence type="ECO:0000256" key="2">
    <source>
        <dbReference type="ARBA" id="ARBA00023235"/>
    </source>
</evidence>
<sequence>MRTIGLLGGMSWESSATYYELINKEVKTRLGGLHSASCIMYSVDFHQMERYQSTGKWEKAGQLLANAARSLEQAGASFIILCTNTMHKVVDMIQAAITVPVLHIADATAKTIKQKGMKNVGLLGTAYTMEQDFYKSRLEEHGIHVVIPDQEERRNINDIIFNELCLGHTHTSSRAVFQKVINGLIEQEAEGVILGCTEIGMLLKSEDVILPIFDTTTIHALEAVNQSLKGGIQLE</sequence>
<proteinExistence type="inferred from homology"/>
<reference evidence="4" key="2">
    <citation type="submission" date="2014-05" db="EMBL/GenBank/DDBJ databases">
        <title>Draft genome sequence of Virgibacillus massiliensis Vm-5.</title>
        <authorList>
            <person name="Khelaifia S."/>
            <person name="Croce O."/>
            <person name="Lagier J.C."/>
            <person name="Raoult D."/>
        </authorList>
    </citation>
    <scope>NUCLEOTIDE SEQUENCE [LARGE SCALE GENOMIC DNA]</scope>
    <source>
        <strain evidence="4">Vm-5</strain>
    </source>
</reference>
<dbReference type="eggNOG" id="COG1794">
    <property type="taxonomic scope" value="Bacteria"/>
</dbReference>
<dbReference type="InterPro" id="IPR018187">
    <property type="entry name" value="Asp/Glu_racemase_AS_1"/>
</dbReference>
<dbReference type="STRING" id="1462526.BN990_03179"/>
<organism evidence="3 4">
    <name type="scientific">Virgibacillus massiliensis</name>
    <dbReference type="NCBI Taxonomy" id="1462526"/>
    <lineage>
        <taxon>Bacteria</taxon>
        <taxon>Bacillati</taxon>
        <taxon>Bacillota</taxon>
        <taxon>Bacilli</taxon>
        <taxon>Bacillales</taxon>
        <taxon>Bacillaceae</taxon>
        <taxon>Virgibacillus</taxon>
    </lineage>
</organism>
<dbReference type="OrthoDB" id="9803739at2"/>
<dbReference type="InterPro" id="IPR004380">
    <property type="entry name" value="Asp_race"/>
</dbReference>
<dbReference type="InterPro" id="IPR015942">
    <property type="entry name" value="Asp/Glu/hydantoin_racemase"/>
</dbReference>
<dbReference type="NCBIfam" id="TIGR00035">
    <property type="entry name" value="asp_race"/>
    <property type="match status" value="1"/>
</dbReference>
<keyword evidence="4" id="KW-1185">Reference proteome</keyword>
<gene>
    <name evidence="3" type="ORF">BN990_03179</name>
</gene>
<name>A0A024QFV8_9BACI</name>
<evidence type="ECO:0000313" key="4">
    <source>
        <dbReference type="Proteomes" id="UP000028875"/>
    </source>
</evidence>
<keyword evidence="2" id="KW-0413">Isomerase</keyword>
<evidence type="ECO:0000313" key="3">
    <source>
        <dbReference type="EMBL" id="CDQ40846.1"/>
    </source>
</evidence>
<dbReference type="AlphaFoldDB" id="A0A024QFV8"/>
<protein>
    <submittedName>
        <fullName evidence="3">Aspartate racemase</fullName>
    </submittedName>
</protein>
<dbReference type="GO" id="GO:0047661">
    <property type="term" value="F:amino-acid racemase activity"/>
    <property type="evidence" value="ECO:0007669"/>
    <property type="project" value="InterPro"/>
</dbReference>
<dbReference type="Proteomes" id="UP000028875">
    <property type="component" value="Unassembled WGS sequence"/>
</dbReference>
<dbReference type="SUPFAM" id="SSF53681">
    <property type="entry name" value="Aspartate/glutamate racemase"/>
    <property type="match status" value="2"/>
</dbReference>
<accession>A0A024QFV8</accession>
<dbReference type="PROSITE" id="PS00923">
    <property type="entry name" value="ASP_GLU_RACEMASE_1"/>
    <property type="match status" value="1"/>
</dbReference>
<dbReference type="InterPro" id="IPR001920">
    <property type="entry name" value="Asp/Glu_race"/>
</dbReference>
<evidence type="ECO:0000256" key="1">
    <source>
        <dbReference type="ARBA" id="ARBA00007847"/>
    </source>
</evidence>
<comment type="caution">
    <text evidence="3">The sequence shown here is derived from an EMBL/GenBank/DDBJ whole genome shotgun (WGS) entry which is preliminary data.</text>
</comment>
<dbReference type="PANTHER" id="PTHR21198:SF7">
    <property type="entry name" value="ASPARTATE-GLUTAMATE RACEMASE FAMILY"/>
    <property type="match status" value="1"/>
</dbReference>
<dbReference type="Gene3D" id="3.40.50.1860">
    <property type="match status" value="2"/>
</dbReference>